<name>A0A0L7TAL5_9GAMM</name>
<keyword evidence="1" id="KW-1133">Transmembrane helix</keyword>
<protein>
    <submittedName>
        <fullName evidence="3">Uncharacterized protein</fullName>
    </submittedName>
</protein>
<keyword evidence="1" id="KW-0472">Membrane</keyword>
<proteinExistence type="predicted"/>
<dbReference type="EMBL" id="JRXF01000020">
    <property type="protein sequence ID" value="KOC92399.1"/>
    <property type="molecule type" value="Genomic_DNA"/>
</dbReference>
<keyword evidence="5" id="KW-1185">Reference proteome</keyword>
<dbReference type="Proteomes" id="UP000037088">
    <property type="component" value="Unassembled WGS sequence"/>
</dbReference>
<evidence type="ECO:0000256" key="1">
    <source>
        <dbReference type="SAM" id="Phobius"/>
    </source>
</evidence>
<dbReference type="EMBL" id="JRXE01000002">
    <property type="protein sequence ID" value="KOC92414.1"/>
    <property type="molecule type" value="Genomic_DNA"/>
</dbReference>
<evidence type="ECO:0000313" key="5">
    <source>
        <dbReference type="Proteomes" id="UP000037088"/>
    </source>
</evidence>
<organism evidence="3 5">
    <name type="scientific">Winslowiella iniecta</name>
    <dbReference type="NCBI Taxonomy" id="1560201"/>
    <lineage>
        <taxon>Bacteria</taxon>
        <taxon>Pseudomonadati</taxon>
        <taxon>Pseudomonadota</taxon>
        <taxon>Gammaproteobacteria</taxon>
        <taxon>Enterobacterales</taxon>
        <taxon>Erwiniaceae</taxon>
        <taxon>Winslowiella</taxon>
    </lineage>
</organism>
<evidence type="ECO:0000313" key="2">
    <source>
        <dbReference type="EMBL" id="KOC92399.1"/>
    </source>
</evidence>
<reference evidence="4 5" key="1">
    <citation type="journal article" date="2015" name="Int. J. Syst. Evol. Microbiol.">
        <title>Erwinia iniecta sp. nov., isolated from Russian wheat aphids (Diuraphis noxia).</title>
        <authorList>
            <person name="Campillo T."/>
            <person name="Luna E."/>
            <person name="Portier P."/>
            <person name="Fischer-Le Saux M."/>
            <person name="Lapitan N."/>
            <person name="Tisserat N.A."/>
            <person name="Leach J.E."/>
        </authorList>
    </citation>
    <scope>NUCLEOTIDE SEQUENCE [LARGE SCALE GENOMIC DNA]</scope>
    <source>
        <strain evidence="3 5">B120</strain>
        <strain evidence="2 4">B149</strain>
    </source>
</reference>
<gene>
    <name evidence="3" type="ORF">NG42_01210</name>
    <name evidence="2" type="ORF">NG43_13765</name>
</gene>
<feature type="transmembrane region" description="Helical" evidence="1">
    <location>
        <begin position="37"/>
        <end position="56"/>
    </location>
</feature>
<sequence length="73" mass="8448">MMLPNPERFWLVFRNNQYSAIMAGKFKKVTSTLVAKYSAISTVHLVIAIIVLISITSRLNEKMLHRGMYNNYL</sequence>
<dbReference type="AlphaFoldDB" id="A0A0L7TAL5"/>
<dbReference type="PATRIC" id="fig|1560201.3.peg.254"/>
<comment type="caution">
    <text evidence="3">The sequence shown here is derived from an EMBL/GenBank/DDBJ whole genome shotgun (WGS) entry which is preliminary data.</text>
</comment>
<evidence type="ECO:0000313" key="4">
    <source>
        <dbReference type="Proteomes" id="UP000036851"/>
    </source>
</evidence>
<evidence type="ECO:0000313" key="3">
    <source>
        <dbReference type="EMBL" id="KOC92414.1"/>
    </source>
</evidence>
<dbReference type="Proteomes" id="UP000036851">
    <property type="component" value="Unassembled WGS sequence"/>
</dbReference>
<keyword evidence="1" id="KW-0812">Transmembrane</keyword>
<accession>A0A0L7TAL5</accession>